<proteinExistence type="predicted"/>
<evidence type="ECO:0000313" key="1">
    <source>
        <dbReference type="EMBL" id="DAF86446.1"/>
    </source>
</evidence>
<reference evidence="1" key="1">
    <citation type="journal article" date="2021" name="Proc. Natl. Acad. Sci. U.S.A.">
        <title>A Catalog of Tens of Thousands of Viruses from Human Metagenomes Reveals Hidden Associations with Chronic Diseases.</title>
        <authorList>
            <person name="Tisza M.J."/>
            <person name="Buck C.B."/>
        </authorList>
    </citation>
    <scope>NUCLEOTIDE SEQUENCE</scope>
    <source>
        <strain evidence="1">CtCNm48</strain>
    </source>
</reference>
<protein>
    <submittedName>
        <fullName evidence="1">Uncharacterized protein</fullName>
    </submittedName>
</protein>
<name>A0A8S5TW72_9CAUD</name>
<dbReference type="EMBL" id="BK015945">
    <property type="protein sequence ID" value="DAF86446.1"/>
    <property type="molecule type" value="Genomic_DNA"/>
</dbReference>
<sequence length="68" mass="7547">MFFTNAAKSLALYRLGVSRALDTLSRTPHISDLKSILSPISGVPFTRTNVFSPSDAIRTFAFDNSMFF</sequence>
<organism evidence="1">
    <name type="scientific">Siphoviridae sp. ctCNm48</name>
    <dbReference type="NCBI Taxonomy" id="2825377"/>
    <lineage>
        <taxon>Viruses</taxon>
        <taxon>Duplodnaviria</taxon>
        <taxon>Heunggongvirae</taxon>
        <taxon>Uroviricota</taxon>
        <taxon>Caudoviricetes</taxon>
    </lineage>
</organism>
<accession>A0A8S5TW72</accession>